<dbReference type="InterPro" id="IPR019605">
    <property type="entry name" value="Misato_II_tubulin-like"/>
</dbReference>
<organism evidence="9 10">
    <name type="scientific">Brettanomyces naardenensis</name>
    <name type="common">Yeast</name>
    <dbReference type="NCBI Taxonomy" id="13370"/>
    <lineage>
        <taxon>Eukaryota</taxon>
        <taxon>Fungi</taxon>
        <taxon>Dikarya</taxon>
        <taxon>Ascomycota</taxon>
        <taxon>Saccharomycotina</taxon>
        <taxon>Pichiomycetes</taxon>
        <taxon>Pichiales</taxon>
        <taxon>Pichiaceae</taxon>
        <taxon>Brettanomyces</taxon>
    </lineage>
</organism>
<evidence type="ECO:0000256" key="2">
    <source>
        <dbReference type="ARBA" id="ARBA00004173"/>
    </source>
</evidence>
<evidence type="ECO:0000256" key="5">
    <source>
        <dbReference type="ARBA" id="ARBA00022030"/>
    </source>
</evidence>
<dbReference type="EMBL" id="CAACVR010000001">
    <property type="protein sequence ID" value="VEU19508.1"/>
    <property type="molecule type" value="Genomic_DNA"/>
</dbReference>
<reference evidence="9 10" key="1">
    <citation type="submission" date="2018-12" db="EMBL/GenBank/DDBJ databases">
        <authorList>
            <person name="Tiukova I."/>
            <person name="Dainat J."/>
        </authorList>
    </citation>
    <scope>NUCLEOTIDE SEQUENCE [LARGE SCALE GENOMIC DNA]</scope>
</reference>
<dbReference type="SUPFAM" id="SSF52490">
    <property type="entry name" value="Tubulin nucleotide-binding domain-like"/>
    <property type="match status" value="1"/>
</dbReference>
<evidence type="ECO:0000256" key="6">
    <source>
        <dbReference type="ARBA" id="ARBA00023128"/>
    </source>
</evidence>
<comment type="similarity">
    <text evidence="3">Belongs to the misato family.</text>
</comment>
<dbReference type="InterPro" id="IPR036525">
    <property type="entry name" value="Tubulin/FtsZ_GTPase_sf"/>
</dbReference>
<sequence length="482" mass="55735">MHEVITLSFSQRSNHLTTHFYNLQEARLYDEGQLKTVDNKIHLACKQASDGRSSNYYPRALLWDYFNGFGALSRYEYFEPKANVDELGRGFGSNLQMSEKLVKNAYQDALDKGGATKDLADQSEMKYWSDFSRVIYRPESLLRLDKWEYSFDSQKGHLRSHPEIQFDDYSVGVEEFSEDQEAGIDAVEDNFRKMIEDCDNVNGLNAITESDSAWGGFSDQFLTIIRDEYLPKAPVLIWSLTDDIIETDLSIAKQMSRIKTLVGLVANASLYMPISTKPTILPDWVDDDGPASNWQISSYQVVPFEFVNSLAIQLQNRTSLNEFAGGLTGDNSDRNIVSDIGLEEGQLSCTNIFKSLKKMQSSHVFGKSVIRKGKKEEKEGDPFAFEKLKEYGTSEMSLRFYDSSMPFNNHLDSFPRRFRELKNPFRWCSYQITNKPRNALQQMLDFVSRYCRDDEREESKEQLAWMKEQYEWGYEDDESEYD</sequence>
<dbReference type="GO" id="GO:0005739">
    <property type="term" value="C:mitochondrion"/>
    <property type="evidence" value="ECO:0007669"/>
    <property type="project" value="UniProtKB-SubCell"/>
</dbReference>
<evidence type="ECO:0000313" key="10">
    <source>
        <dbReference type="Proteomes" id="UP000290900"/>
    </source>
</evidence>
<dbReference type="FunCoup" id="A0A448YF54">
    <property type="interactions" value="79"/>
</dbReference>
<keyword evidence="6" id="KW-0496">Mitochondrion</keyword>
<gene>
    <name evidence="9" type="ORF">BRENAR_LOCUS245</name>
</gene>
<dbReference type="Pfam" id="PF10644">
    <property type="entry name" value="Misat_Tub_SegII"/>
    <property type="match status" value="1"/>
</dbReference>
<dbReference type="OrthoDB" id="271881at2759"/>
<evidence type="ECO:0000313" key="9">
    <source>
        <dbReference type="EMBL" id="VEU19508.1"/>
    </source>
</evidence>
<dbReference type="Proteomes" id="UP000290900">
    <property type="component" value="Unassembled WGS sequence"/>
</dbReference>
<evidence type="ECO:0000259" key="7">
    <source>
        <dbReference type="Pfam" id="PF10644"/>
    </source>
</evidence>
<dbReference type="Pfam" id="PF14881">
    <property type="entry name" value="Tubulin_3"/>
    <property type="match status" value="1"/>
</dbReference>
<dbReference type="InParanoid" id="A0A448YF54"/>
<protein>
    <recommendedName>
        <fullName evidence="4">Protein DML1</fullName>
    </recommendedName>
    <alternativeName>
        <fullName evidence="5">Protein dml1</fullName>
    </alternativeName>
</protein>
<dbReference type="AlphaFoldDB" id="A0A448YF54"/>
<feature type="domain" description="Misato Segment II tubulin-like" evidence="7">
    <location>
        <begin position="2"/>
        <end position="112"/>
    </location>
</feature>
<dbReference type="PANTHER" id="PTHR13391:SF0">
    <property type="entry name" value="PROTEIN MISATO HOMOLOG 1"/>
    <property type="match status" value="1"/>
</dbReference>
<dbReference type="STRING" id="13370.A0A448YF54"/>
<evidence type="ECO:0000256" key="4">
    <source>
        <dbReference type="ARBA" id="ARBA00014097"/>
    </source>
</evidence>
<evidence type="ECO:0000256" key="1">
    <source>
        <dbReference type="ARBA" id="ARBA00003757"/>
    </source>
</evidence>
<accession>A0A448YF54</accession>
<comment type="subcellular location">
    <subcellularLocation>
        <location evidence="2">Mitochondrion</location>
    </subcellularLocation>
</comment>
<dbReference type="GO" id="GO:0007005">
    <property type="term" value="P:mitochondrion organization"/>
    <property type="evidence" value="ECO:0007669"/>
    <property type="project" value="InterPro"/>
</dbReference>
<dbReference type="InterPro" id="IPR029209">
    <property type="entry name" value="DML1/Misato_tubulin"/>
</dbReference>
<keyword evidence="10" id="KW-1185">Reference proteome</keyword>
<dbReference type="InterPro" id="IPR049942">
    <property type="entry name" value="DML1/Misato"/>
</dbReference>
<dbReference type="PANTHER" id="PTHR13391">
    <property type="entry name" value="MITOCHONDRIAL DISTRIBUTION REGULATOR MISATO"/>
    <property type="match status" value="1"/>
</dbReference>
<comment type="function">
    <text evidence="1">Involved in the partitioning of the mitochondrial organelle and mitochondrial DNA (mtDNA) inheritance.</text>
</comment>
<name>A0A448YF54_BRENA</name>
<dbReference type="Gene3D" id="3.40.50.1440">
    <property type="entry name" value="Tubulin/FtsZ, GTPase domain"/>
    <property type="match status" value="1"/>
</dbReference>
<evidence type="ECO:0000259" key="8">
    <source>
        <dbReference type="Pfam" id="PF14881"/>
    </source>
</evidence>
<evidence type="ECO:0000256" key="3">
    <source>
        <dbReference type="ARBA" id="ARBA00008507"/>
    </source>
</evidence>
<proteinExistence type="inferred from homology"/>
<feature type="domain" description="DML1/Misato tubulin" evidence="8">
    <location>
        <begin position="122"/>
        <end position="307"/>
    </location>
</feature>